<organism evidence="4 5">
    <name type="scientific">Crassaminicella indica</name>
    <dbReference type="NCBI Taxonomy" id="2855394"/>
    <lineage>
        <taxon>Bacteria</taxon>
        <taxon>Bacillati</taxon>
        <taxon>Bacillota</taxon>
        <taxon>Clostridia</taxon>
        <taxon>Eubacteriales</taxon>
        <taxon>Clostridiaceae</taxon>
        <taxon>Crassaminicella</taxon>
    </lineage>
</organism>
<proteinExistence type="predicted"/>
<dbReference type="CDD" id="cd03820">
    <property type="entry name" value="GT4_AmsD-like"/>
    <property type="match status" value="1"/>
</dbReference>
<keyword evidence="1" id="KW-1133">Transmembrane helix</keyword>
<dbReference type="Pfam" id="PF00534">
    <property type="entry name" value="Glycos_transf_1"/>
    <property type="match status" value="1"/>
</dbReference>
<evidence type="ECO:0000313" key="4">
    <source>
        <dbReference type="EMBL" id="QXM06680.1"/>
    </source>
</evidence>
<dbReference type="RefSeq" id="WP_218283376.1">
    <property type="nucleotide sequence ID" value="NZ_CP078093.1"/>
</dbReference>
<dbReference type="EMBL" id="CP078093">
    <property type="protein sequence ID" value="QXM06680.1"/>
    <property type="molecule type" value="Genomic_DNA"/>
</dbReference>
<feature type="domain" description="Glycosyl transferase family 1" evidence="2">
    <location>
        <begin position="182"/>
        <end position="340"/>
    </location>
</feature>
<keyword evidence="1" id="KW-0812">Transmembrane</keyword>
<feature type="domain" description="Glycosyltransferase subfamily 4-like N-terminal" evidence="3">
    <location>
        <begin position="15"/>
        <end position="174"/>
    </location>
</feature>
<gene>
    <name evidence="4" type="ORF">KVH43_02870</name>
</gene>
<dbReference type="Pfam" id="PF13439">
    <property type="entry name" value="Glyco_transf_4"/>
    <property type="match status" value="1"/>
</dbReference>
<name>A0ABX8RFK9_9CLOT</name>
<dbReference type="InterPro" id="IPR001296">
    <property type="entry name" value="Glyco_trans_1"/>
</dbReference>
<sequence>MKKIVFFIPFGMETPGGAERVLATIANALSNKSYNIKIITFNQEKSFYKLNDNVQIISLGLSKSKNYVYRKIQPLLYMGKFRKIIKKISPNVIITLGIDGVIFKMIALLFFNRKIKKIAWEHNSYFQPTYKILNFLRTFVYKYLDKVFVLNTTDGQVYKKLFGEEKICIMPNPVPWESTKVSNLSERVIVAVGRYQDVKGFDFLIKAFKDVVNTCPEWKLKIFGKDEGDKEKLSNLVRKLRLEENVELNDVKSDIKEAYLNSSIYVMSSKFECFPMVLLEAKECGLPIVSFDCPSGPRDLVEDGEDGYLARYLDIDDLSKKIKKLTTDQETRIKFGKKAKVNVEKYKLKEIEKKWVREI</sequence>
<dbReference type="Proteomes" id="UP000886818">
    <property type="component" value="Chromosome"/>
</dbReference>
<protein>
    <submittedName>
        <fullName evidence="4">Glycosyltransferase family 4 protein</fullName>
    </submittedName>
</protein>
<reference evidence="4" key="1">
    <citation type="submission" date="2021-07" db="EMBL/GenBank/DDBJ databases">
        <title>Complete genome sequence of Crassaminicella sp. 143-21, isolated from a deep-sea hydrothermal vent.</title>
        <authorList>
            <person name="Li X."/>
        </authorList>
    </citation>
    <scope>NUCLEOTIDE SEQUENCE</scope>
    <source>
        <strain evidence="4">143-21</strain>
    </source>
</reference>
<keyword evidence="1" id="KW-0472">Membrane</keyword>
<evidence type="ECO:0000259" key="3">
    <source>
        <dbReference type="Pfam" id="PF13439"/>
    </source>
</evidence>
<dbReference type="PANTHER" id="PTHR12526">
    <property type="entry name" value="GLYCOSYLTRANSFERASE"/>
    <property type="match status" value="1"/>
</dbReference>
<feature type="transmembrane region" description="Helical" evidence="1">
    <location>
        <begin position="88"/>
        <end position="111"/>
    </location>
</feature>
<evidence type="ECO:0000256" key="1">
    <source>
        <dbReference type="SAM" id="Phobius"/>
    </source>
</evidence>
<accession>A0ABX8RFK9</accession>
<evidence type="ECO:0000313" key="5">
    <source>
        <dbReference type="Proteomes" id="UP000886818"/>
    </source>
</evidence>
<dbReference type="PANTHER" id="PTHR12526:SF630">
    <property type="entry name" value="GLYCOSYLTRANSFERASE"/>
    <property type="match status" value="1"/>
</dbReference>
<evidence type="ECO:0000259" key="2">
    <source>
        <dbReference type="Pfam" id="PF00534"/>
    </source>
</evidence>
<dbReference type="InterPro" id="IPR028098">
    <property type="entry name" value="Glyco_trans_4-like_N"/>
</dbReference>
<keyword evidence="5" id="KW-1185">Reference proteome</keyword>